<dbReference type="InterPro" id="IPR024079">
    <property type="entry name" value="MetalloPept_cat_dom_sf"/>
</dbReference>
<dbReference type="EMBL" id="KT897275">
    <property type="protein sequence ID" value="ALT05381.1"/>
    <property type="molecule type" value="Genomic_DNA"/>
</dbReference>
<proteinExistence type="predicted"/>
<sequence length="494" mass="58617">MLYLKINMKEGMEVMERITTLKKEKTTKSLIKLKINLSDNLDKTIDKIVKFIYKDLTDNEIDLSNFSEYLKFNNFTLSTVENLTEKESNIIRNNFYKKDRENFYQAYDIAIEDKNLNYLNVISNSIDITAKARKRIWMLNVSTNSCNRQRICDAKYLYGMLKLLDITYDYCISDDEMLKDEFKQFSVFSNNYTIEDVRDLIRLDIVVGKYATFKLPTKMLQLITDVILIKQSSDYNIELMEQYSRNIQSEVARAFETKKNIPKKIFNVMNNNKFLENFSYVELDSDTDLSKFKLIEKEFLRIRKIFNMNKIEKAELRLRKLGKHKALGLYYPTLKCLCVDITSPSSFMHEFGHHLDYTLSSKPLSLQSNFRSIIRAYTQRYDSEIGQSSYLIKKRKYFLTPTEIFARTFEMYFVNKGLKTSFLSDKNEMNINRGYPEMDNEFISLINSYYDSFDLNFDVLTEIQEEVIKTEIKNTVKIIMEDIKYTKLKQVSFF</sequence>
<organism evidence="2">
    <name type="scientific">Clostridium botulinum</name>
    <dbReference type="NCBI Taxonomy" id="1491"/>
    <lineage>
        <taxon>Bacteria</taxon>
        <taxon>Bacillati</taxon>
        <taxon>Bacillota</taxon>
        <taxon>Clostridia</taxon>
        <taxon>Eubacteriales</taxon>
        <taxon>Clostridiaceae</taxon>
        <taxon>Clostridium</taxon>
    </lineage>
</organism>
<dbReference type="Gene3D" id="3.40.390.10">
    <property type="entry name" value="Collagenase (Catalytic Domain)"/>
    <property type="match status" value="1"/>
</dbReference>
<feature type="domain" description="Large polyvalent protein-associated" evidence="1">
    <location>
        <begin position="393"/>
        <end position="439"/>
    </location>
</feature>
<dbReference type="Pfam" id="PF18796">
    <property type="entry name" value="LPD1"/>
    <property type="match status" value="1"/>
</dbReference>
<dbReference type="InterPro" id="IPR041047">
    <property type="entry name" value="LPD1"/>
</dbReference>
<keyword evidence="2" id="KW-0614">Plasmid</keyword>
<reference evidence="2" key="1">
    <citation type="journal article" date="2016" name="Genome Biol. Evol.">
        <title>Evolution of chromosomal Clostridium botulinum type E neurotoxin gene clusters: evidence provided by their rare plasmid borne counterparts.</title>
        <authorList>
            <person name="Carter A.T."/>
            <person name="Austin J.W."/>
            <person name="Weedmark K.A."/>
            <person name="Peck M.W."/>
        </authorList>
    </citation>
    <scope>NUCLEOTIDE SEQUENCE</scope>
    <source>
        <strain evidence="2">IFR 12/29</strain>
        <plasmid evidence="2">p12/29</plasmid>
    </source>
</reference>
<name>A0A126JI12_CLOBO</name>
<evidence type="ECO:0000259" key="1">
    <source>
        <dbReference type="Pfam" id="PF18796"/>
    </source>
</evidence>
<dbReference type="AlphaFoldDB" id="A0A126JI12"/>
<protein>
    <recommendedName>
        <fullName evidence="1">Large polyvalent protein-associated domain-containing protein</fullName>
    </recommendedName>
</protein>
<dbReference type="GO" id="GO:0008237">
    <property type="term" value="F:metallopeptidase activity"/>
    <property type="evidence" value="ECO:0007669"/>
    <property type="project" value="InterPro"/>
</dbReference>
<accession>A0A126JI12</accession>
<geneLocation type="plasmid" evidence="2">
    <name>p12/29</name>
</geneLocation>
<evidence type="ECO:0000313" key="2">
    <source>
        <dbReference type="EMBL" id="ALT05381.1"/>
    </source>
</evidence>